<dbReference type="Proteomes" id="UP000694844">
    <property type="component" value="Chromosome 5"/>
</dbReference>
<accession>A0A8B8EES0</accession>
<evidence type="ECO:0000256" key="1">
    <source>
        <dbReference type="SAM" id="Phobius"/>
    </source>
</evidence>
<keyword evidence="2" id="KW-0732">Signal</keyword>
<dbReference type="InterPro" id="IPR001304">
    <property type="entry name" value="C-type_lectin-like"/>
</dbReference>
<dbReference type="SMART" id="SM00034">
    <property type="entry name" value="CLECT"/>
    <property type="match status" value="1"/>
</dbReference>
<dbReference type="RefSeq" id="XP_022338023.1">
    <property type="nucleotide sequence ID" value="XM_022482315.1"/>
</dbReference>
<dbReference type="InterPro" id="IPR016186">
    <property type="entry name" value="C-type_lectin-like/link_sf"/>
</dbReference>
<dbReference type="Pfam" id="PF00059">
    <property type="entry name" value="Lectin_C"/>
    <property type="match status" value="1"/>
</dbReference>
<keyword evidence="1" id="KW-0812">Transmembrane</keyword>
<evidence type="ECO:0000259" key="3">
    <source>
        <dbReference type="PROSITE" id="PS50041"/>
    </source>
</evidence>
<name>A0A8B8EES0_CRAVI</name>
<keyword evidence="1" id="KW-0472">Membrane</keyword>
<organism evidence="4 5">
    <name type="scientific">Crassostrea virginica</name>
    <name type="common">Eastern oyster</name>
    <dbReference type="NCBI Taxonomy" id="6565"/>
    <lineage>
        <taxon>Eukaryota</taxon>
        <taxon>Metazoa</taxon>
        <taxon>Spiralia</taxon>
        <taxon>Lophotrochozoa</taxon>
        <taxon>Mollusca</taxon>
        <taxon>Bivalvia</taxon>
        <taxon>Autobranchia</taxon>
        <taxon>Pteriomorphia</taxon>
        <taxon>Ostreida</taxon>
        <taxon>Ostreoidea</taxon>
        <taxon>Ostreidae</taxon>
        <taxon>Crassostrea</taxon>
    </lineage>
</organism>
<protein>
    <submittedName>
        <fullName evidence="5">Uncharacterized protein LOC111133702</fullName>
    </submittedName>
</protein>
<evidence type="ECO:0000313" key="4">
    <source>
        <dbReference type="Proteomes" id="UP000694844"/>
    </source>
</evidence>
<sequence>MACSTLCLCLVLLSPLPTRILPQEDDILAILHESCRFEIHTSRLQWDSANQACIQRGLTLASLADISEVGSLFSVIKQADSIYSNRFGLESSNYWIGLRRDVDYSYHWGDCVPDNTVTKSFSDLSYKPSFNCALLSGSSVRMTKCSQTLGFICENPQDSDSCFTTFSTTAESIGYDSVTSLTSSVCASSCLMSDACAGVFVSSGSKCTMLSYSQGLKHTSASTDLESTHFYHRRLLYTSTYRDFTPDRSVEDICNALSVIVTTGIADTTVISEIHPTTTIKPTNNTIHVVGDGPTSGDVTVGSASTNPSSSPTLCTCVCRDDNETTQQKIYRRNSELTINKHTVSKVVRTKLSAANLRKSSRYVGFLGVGLISLSFLLIVSLDFPLFVSELRKIIKGRNRRAK</sequence>
<evidence type="ECO:0000256" key="2">
    <source>
        <dbReference type="SAM" id="SignalP"/>
    </source>
</evidence>
<reference evidence="5" key="1">
    <citation type="submission" date="2025-08" db="UniProtKB">
        <authorList>
            <consortium name="RefSeq"/>
        </authorList>
    </citation>
    <scope>IDENTIFICATION</scope>
    <source>
        <tissue evidence="5">Whole sample</tissue>
    </source>
</reference>
<dbReference type="CDD" id="cd00037">
    <property type="entry name" value="CLECT"/>
    <property type="match status" value="1"/>
</dbReference>
<dbReference type="KEGG" id="cvn:111133702"/>
<keyword evidence="4" id="KW-1185">Reference proteome</keyword>
<feature type="domain" description="C-type lectin" evidence="3">
    <location>
        <begin position="31"/>
        <end position="154"/>
    </location>
</feature>
<keyword evidence="1" id="KW-1133">Transmembrane helix</keyword>
<dbReference type="AlphaFoldDB" id="A0A8B8EES0"/>
<dbReference type="Gene3D" id="3.10.100.10">
    <property type="entry name" value="Mannose-Binding Protein A, subunit A"/>
    <property type="match status" value="1"/>
</dbReference>
<feature type="transmembrane region" description="Helical" evidence="1">
    <location>
        <begin position="363"/>
        <end position="388"/>
    </location>
</feature>
<proteinExistence type="predicted"/>
<feature type="signal peptide" evidence="2">
    <location>
        <begin position="1"/>
        <end position="22"/>
    </location>
</feature>
<dbReference type="InterPro" id="IPR016187">
    <property type="entry name" value="CTDL_fold"/>
</dbReference>
<dbReference type="SUPFAM" id="SSF56436">
    <property type="entry name" value="C-type lectin-like"/>
    <property type="match status" value="1"/>
</dbReference>
<evidence type="ECO:0000313" key="5">
    <source>
        <dbReference type="RefSeq" id="XP_022338023.1"/>
    </source>
</evidence>
<dbReference type="GeneID" id="111133702"/>
<dbReference type="PROSITE" id="PS50041">
    <property type="entry name" value="C_TYPE_LECTIN_2"/>
    <property type="match status" value="1"/>
</dbReference>
<gene>
    <name evidence="5" type="primary">LOC111133702</name>
</gene>
<feature type="chain" id="PRO_5034235446" evidence="2">
    <location>
        <begin position="23"/>
        <end position="403"/>
    </location>
</feature>